<evidence type="ECO:0000259" key="4">
    <source>
        <dbReference type="PROSITE" id="PS51388"/>
    </source>
</evidence>
<feature type="domain" description="GED" evidence="4">
    <location>
        <begin position="669"/>
        <end position="765"/>
    </location>
</feature>
<dbReference type="Pfam" id="PF00350">
    <property type="entry name" value="Dynamin_N"/>
    <property type="match status" value="1"/>
</dbReference>
<evidence type="ECO:0000256" key="1">
    <source>
        <dbReference type="ARBA" id="ARBA00022741"/>
    </source>
</evidence>
<dbReference type="PROSITE" id="PS51388">
    <property type="entry name" value="GED"/>
    <property type="match status" value="1"/>
</dbReference>
<dbReference type="GeneID" id="20672477"/>
<proteinExistence type="predicted"/>
<dbReference type="HOGENOM" id="CLU_008964_4_1_1"/>
<protein>
    <recommendedName>
        <fullName evidence="8">Dynamin-type G domain-containing protein</fullName>
    </recommendedName>
</protein>
<keyword evidence="7" id="KW-1185">Reference proteome</keyword>
<evidence type="ECO:0000313" key="7">
    <source>
        <dbReference type="Proteomes" id="UP000030671"/>
    </source>
</evidence>
<accession>W4JMN1</accession>
<dbReference type="InterPro" id="IPR020850">
    <property type="entry name" value="GED_dom"/>
</dbReference>
<organism evidence="6 7">
    <name type="scientific">Heterobasidion irregulare (strain TC 32-1)</name>
    <dbReference type="NCBI Taxonomy" id="747525"/>
    <lineage>
        <taxon>Eukaryota</taxon>
        <taxon>Fungi</taxon>
        <taxon>Dikarya</taxon>
        <taxon>Basidiomycota</taxon>
        <taxon>Agaricomycotina</taxon>
        <taxon>Agaricomycetes</taxon>
        <taxon>Russulales</taxon>
        <taxon>Bondarzewiaceae</taxon>
        <taxon>Heterobasidion</taxon>
        <taxon>Heterobasidion annosum species complex</taxon>
    </lineage>
</organism>
<gene>
    <name evidence="6" type="ORF">HETIRDRAFT_391413</name>
</gene>
<dbReference type="GO" id="GO:0005737">
    <property type="term" value="C:cytoplasm"/>
    <property type="evidence" value="ECO:0007669"/>
    <property type="project" value="TreeGrafter"/>
</dbReference>
<dbReference type="InParanoid" id="W4JMN1"/>
<dbReference type="AlphaFoldDB" id="W4JMN1"/>
<dbReference type="InterPro" id="IPR027417">
    <property type="entry name" value="P-loop_NTPase"/>
</dbReference>
<sequence length="768" mass="87338">MLISDPTLTGQRRKLIDLMNRLQDVGVQDMGDLNIPLMAVIGSQSSGKSSLIEAISGIKLPRGAGTCTRCPTECRLSFSDQPWRCTVTLRFISGSDGRDLGQPHHELFGETIFDPSLVEDRVRRAQNAILNPSKISQDFLHGSIAHDHGPELTFSRGVVSLSITGPKLTDLSFVDLPGLIQNVGSRGRQSDISLITELVKGYISKPTCIIILTMNCEVDFATQGAHDLARKYDPQGNRTIGVLTKPDRIAPRSEDLWTRYIRNEEEPLKHNWYCVKQPNASEMERGITWEEARSNEEHFFQKVEPWESIESTHRLYLTSKNLVRKMNLVLSDLAMKRTPQLIEEVDQLIRDTTEEILCLPKARSNDAVSEIHDMITRFAREVEEHVEGIKEDAYFFQVFRTEKLHFMKAIRCTAPGFRPWIEPKSKPKASAKPDPREPPKTLPPPDFLASEEVDLSPKPLSDDEEPPESGLSAKAIFMEEIQDRIERSIGRGLPDSNPTSVVDFYIVSAIREWRSPTISLVENTHTTIKDHMRKIIEEHFGNFRQSDLCDSVQRAVDDHLKRCKESARSRVQCLLDLEKTPHTDNRHYFSQYKEKFFGYYRQLWSQYSGKQVLKELNMQPYNLHSKDTVTPEAKAGVEQTLKGLSRLGLTGIEPADLTRILPEGPQDQLLEVMARVQAYLQVASRRFVDYVPMTVDQELLRGLSKGLVSAVKKEINFNRVDFKDYCEGLLQEPSDIGIARRKLQEKLDRLRLAKTELAHFSGGRMSSM</sequence>
<dbReference type="Gene3D" id="1.20.120.1240">
    <property type="entry name" value="Dynamin, middle domain"/>
    <property type="match status" value="1"/>
</dbReference>
<name>W4JMN1_HETIT</name>
<dbReference type="Pfam" id="PF02212">
    <property type="entry name" value="GED"/>
    <property type="match status" value="1"/>
</dbReference>
<dbReference type="EMBL" id="KI925467">
    <property type="protein sequence ID" value="ETW74739.1"/>
    <property type="molecule type" value="Genomic_DNA"/>
</dbReference>
<dbReference type="SUPFAM" id="SSF52540">
    <property type="entry name" value="P-loop containing nucleoside triphosphate hydrolases"/>
    <property type="match status" value="1"/>
</dbReference>
<keyword evidence="1" id="KW-0547">Nucleotide-binding</keyword>
<dbReference type="InterPro" id="IPR030381">
    <property type="entry name" value="G_DYNAMIN_dom"/>
</dbReference>
<evidence type="ECO:0000313" key="6">
    <source>
        <dbReference type="EMBL" id="ETW74739.1"/>
    </source>
</evidence>
<evidence type="ECO:0000256" key="3">
    <source>
        <dbReference type="SAM" id="MobiDB-lite"/>
    </source>
</evidence>
<feature type="compositionally biased region" description="Basic and acidic residues" evidence="3">
    <location>
        <begin position="421"/>
        <end position="439"/>
    </location>
</feature>
<dbReference type="InterPro" id="IPR000375">
    <property type="entry name" value="Dynamin_stalk"/>
</dbReference>
<dbReference type="PANTHER" id="PTHR11566">
    <property type="entry name" value="DYNAMIN"/>
    <property type="match status" value="1"/>
</dbReference>
<dbReference type="GO" id="GO:0005525">
    <property type="term" value="F:GTP binding"/>
    <property type="evidence" value="ECO:0007669"/>
    <property type="project" value="InterPro"/>
</dbReference>
<dbReference type="SMART" id="SM00053">
    <property type="entry name" value="DYNc"/>
    <property type="match status" value="1"/>
</dbReference>
<dbReference type="PANTHER" id="PTHR11566:SF131">
    <property type="entry name" value="GTPASE, PUTATIVE (AFU_ORTHOLOGUE AFUA_6G07630)-RELATED"/>
    <property type="match status" value="1"/>
</dbReference>
<feature type="domain" description="Dynamin-type G" evidence="5">
    <location>
        <begin position="32"/>
        <end position="330"/>
    </location>
</feature>
<dbReference type="GO" id="GO:0005874">
    <property type="term" value="C:microtubule"/>
    <property type="evidence" value="ECO:0007669"/>
    <property type="project" value="TreeGrafter"/>
</dbReference>
<evidence type="ECO:0000259" key="5">
    <source>
        <dbReference type="PROSITE" id="PS51718"/>
    </source>
</evidence>
<feature type="region of interest" description="Disordered" evidence="3">
    <location>
        <begin position="421"/>
        <end position="470"/>
    </location>
</feature>
<keyword evidence="2" id="KW-0342">GTP-binding</keyword>
<dbReference type="GO" id="GO:0008017">
    <property type="term" value="F:microtubule binding"/>
    <property type="evidence" value="ECO:0007669"/>
    <property type="project" value="TreeGrafter"/>
</dbReference>
<dbReference type="STRING" id="747525.W4JMN1"/>
<dbReference type="eggNOG" id="KOG0446">
    <property type="taxonomic scope" value="Eukaryota"/>
</dbReference>
<dbReference type="Pfam" id="PF01031">
    <property type="entry name" value="Dynamin_M"/>
    <property type="match status" value="2"/>
</dbReference>
<reference evidence="6 7" key="1">
    <citation type="journal article" date="2012" name="New Phytol.">
        <title>Insight into trade-off between wood decay and parasitism from the genome of a fungal forest pathogen.</title>
        <authorList>
            <person name="Olson A."/>
            <person name="Aerts A."/>
            <person name="Asiegbu F."/>
            <person name="Belbahri L."/>
            <person name="Bouzid O."/>
            <person name="Broberg A."/>
            <person name="Canback B."/>
            <person name="Coutinho P.M."/>
            <person name="Cullen D."/>
            <person name="Dalman K."/>
            <person name="Deflorio G."/>
            <person name="van Diepen L.T."/>
            <person name="Dunand C."/>
            <person name="Duplessis S."/>
            <person name="Durling M."/>
            <person name="Gonthier P."/>
            <person name="Grimwood J."/>
            <person name="Fossdal C.G."/>
            <person name="Hansson D."/>
            <person name="Henrissat B."/>
            <person name="Hietala A."/>
            <person name="Himmelstrand K."/>
            <person name="Hoffmeister D."/>
            <person name="Hogberg N."/>
            <person name="James T.Y."/>
            <person name="Karlsson M."/>
            <person name="Kohler A."/>
            <person name="Kues U."/>
            <person name="Lee Y.H."/>
            <person name="Lin Y.C."/>
            <person name="Lind M."/>
            <person name="Lindquist E."/>
            <person name="Lombard V."/>
            <person name="Lucas S."/>
            <person name="Lunden K."/>
            <person name="Morin E."/>
            <person name="Murat C."/>
            <person name="Park J."/>
            <person name="Raffaello T."/>
            <person name="Rouze P."/>
            <person name="Salamov A."/>
            <person name="Schmutz J."/>
            <person name="Solheim H."/>
            <person name="Stahlberg J."/>
            <person name="Velez H."/>
            <person name="de Vries R.P."/>
            <person name="Wiebenga A."/>
            <person name="Woodward S."/>
            <person name="Yakovlev I."/>
            <person name="Garbelotto M."/>
            <person name="Martin F."/>
            <person name="Grigoriev I.V."/>
            <person name="Stenlid J."/>
        </authorList>
    </citation>
    <scope>NUCLEOTIDE SEQUENCE [LARGE SCALE GENOMIC DNA]</scope>
    <source>
        <strain evidence="6 7">TC 32-1</strain>
    </source>
</reference>
<dbReference type="InterPro" id="IPR022812">
    <property type="entry name" value="Dynamin"/>
</dbReference>
<dbReference type="InterPro" id="IPR001401">
    <property type="entry name" value="Dynamin_GTPase"/>
</dbReference>
<dbReference type="PRINTS" id="PR00195">
    <property type="entry name" value="DYNAMIN"/>
</dbReference>
<dbReference type="PROSITE" id="PS51718">
    <property type="entry name" value="G_DYNAMIN_2"/>
    <property type="match status" value="1"/>
</dbReference>
<dbReference type="KEGG" id="hir:HETIRDRAFT_391413"/>
<dbReference type="CDD" id="cd08771">
    <property type="entry name" value="DLP_1"/>
    <property type="match status" value="1"/>
</dbReference>
<dbReference type="GO" id="GO:0005886">
    <property type="term" value="C:plasma membrane"/>
    <property type="evidence" value="ECO:0007669"/>
    <property type="project" value="TreeGrafter"/>
</dbReference>
<dbReference type="GO" id="GO:0003924">
    <property type="term" value="F:GTPase activity"/>
    <property type="evidence" value="ECO:0007669"/>
    <property type="project" value="InterPro"/>
</dbReference>
<dbReference type="Gene3D" id="3.40.50.300">
    <property type="entry name" value="P-loop containing nucleotide triphosphate hydrolases"/>
    <property type="match status" value="1"/>
</dbReference>
<evidence type="ECO:0000256" key="2">
    <source>
        <dbReference type="ARBA" id="ARBA00023134"/>
    </source>
</evidence>
<dbReference type="InterPro" id="IPR003130">
    <property type="entry name" value="GED"/>
</dbReference>
<evidence type="ECO:0008006" key="8">
    <source>
        <dbReference type="Google" id="ProtNLM"/>
    </source>
</evidence>
<dbReference type="GO" id="GO:0031623">
    <property type="term" value="P:receptor internalization"/>
    <property type="evidence" value="ECO:0007669"/>
    <property type="project" value="TreeGrafter"/>
</dbReference>
<dbReference type="InterPro" id="IPR045063">
    <property type="entry name" value="Dynamin_N"/>
</dbReference>
<dbReference type="RefSeq" id="XP_009553226.1">
    <property type="nucleotide sequence ID" value="XM_009554931.1"/>
</dbReference>
<dbReference type="OrthoDB" id="5061070at2759"/>
<dbReference type="Proteomes" id="UP000030671">
    <property type="component" value="Unassembled WGS sequence"/>
</dbReference>